<proteinExistence type="predicted"/>
<dbReference type="AlphaFoldDB" id="A0A7X4KN91"/>
<accession>A0A7X4KN91</accession>
<protein>
    <submittedName>
        <fullName evidence="1">Uncharacterized protein</fullName>
    </submittedName>
</protein>
<sequence length="101" mass="11453">MFKRRTDKVIEDLTAATCGLHSDKRQSYVLAQALHGLVRLAKAEQLLEMRMDAEKASGSLACASRKRQTRAILRKIGMDVKSRQRELEFGQQYPEGKDETS</sequence>
<dbReference type="EMBL" id="WWCU01000018">
    <property type="protein sequence ID" value="MYN08922.1"/>
    <property type="molecule type" value="Genomic_DNA"/>
</dbReference>
<evidence type="ECO:0000313" key="1">
    <source>
        <dbReference type="EMBL" id="MYN08922.1"/>
    </source>
</evidence>
<keyword evidence="2" id="KW-1185">Reference proteome</keyword>
<dbReference type="RefSeq" id="WP_161073239.1">
    <property type="nucleotide sequence ID" value="NZ_WWCU01000018.1"/>
</dbReference>
<comment type="caution">
    <text evidence="1">The sequence shown here is derived from an EMBL/GenBank/DDBJ whole genome shotgun (WGS) entry which is preliminary data.</text>
</comment>
<reference evidence="1 2" key="1">
    <citation type="submission" date="2019-12" db="EMBL/GenBank/DDBJ databases">
        <title>Novel species isolated from a subtropical stream in China.</title>
        <authorList>
            <person name="Lu H."/>
        </authorList>
    </citation>
    <scope>NUCLEOTIDE SEQUENCE [LARGE SCALE GENOMIC DNA]</scope>
    <source>
        <strain evidence="1 2">FT127W</strain>
    </source>
</reference>
<dbReference type="Proteomes" id="UP000450676">
    <property type="component" value="Unassembled WGS sequence"/>
</dbReference>
<gene>
    <name evidence="1" type="ORF">GTP77_16460</name>
</gene>
<evidence type="ECO:0000313" key="2">
    <source>
        <dbReference type="Proteomes" id="UP000450676"/>
    </source>
</evidence>
<organism evidence="1 2">
    <name type="scientific">Pseudoduganella aquatica</name>
    <dbReference type="NCBI Taxonomy" id="2660641"/>
    <lineage>
        <taxon>Bacteria</taxon>
        <taxon>Pseudomonadati</taxon>
        <taxon>Pseudomonadota</taxon>
        <taxon>Betaproteobacteria</taxon>
        <taxon>Burkholderiales</taxon>
        <taxon>Oxalobacteraceae</taxon>
        <taxon>Telluria group</taxon>
        <taxon>Pseudoduganella</taxon>
    </lineage>
</organism>
<name>A0A7X4KN91_9BURK</name>